<evidence type="ECO:0000256" key="7">
    <source>
        <dbReference type="ARBA" id="ARBA00023033"/>
    </source>
</evidence>
<dbReference type="InterPro" id="IPR017972">
    <property type="entry name" value="Cyt_P450_CS"/>
</dbReference>
<evidence type="ECO:0000256" key="4">
    <source>
        <dbReference type="ARBA" id="ARBA00022723"/>
    </source>
</evidence>
<dbReference type="GO" id="GO:0005506">
    <property type="term" value="F:iron ion binding"/>
    <property type="evidence" value="ECO:0007669"/>
    <property type="project" value="InterPro"/>
</dbReference>
<dbReference type="AlphaFoldDB" id="A0A395I4J0"/>
<dbReference type="VEuPathDB" id="FungiDB:BO97DRAFT_465274"/>
<dbReference type="GeneID" id="37203823"/>
<keyword evidence="6 8" id="KW-0408">Iron</keyword>
<reference evidence="10 11" key="1">
    <citation type="submission" date="2018-02" db="EMBL/GenBank/DDBJ databases">
        <title>The genomes of Aspergillus section Nigri reveals drivers in fungal speciation.</title>
        <authorList>
            <consortium name="DOE Joint Genome Institute"/>
            <person name="Vesth T.C."/>
            <person name="Nybo J."/>
            <person name="Theobald S."/>
            <person name="Brandl J."/>
            <person name="Frisvad J.C."/>
            <person name="Nielsen K.F."/>
            <person name="Lyhne E.K."/>
            <person name="Kogle M.E."/>
            <person name="Kuo A."/>
            <person name="Riley R."/>
            <person name="Clum A."/>
            <person name="Nolan M."/>
            <person name="Lipzen A."/>
            <person name="Salamov A."/>
            <person name="Henrissat B."/>
            <person name="Wiebenga A."/>
            <person name="De vries R.P."/>
            <person name="Grigoriev I.V."/>
            <person name="Mortensen U.H."/>
            <person name="Andersen M.R."/>
            <person name="Baker S.E."/>
        </authorList>
    </citation>
    <scope>NUCLEOTIDE SEQUENCE [LARGE SCALE GENOMIC DNA]</scope>
    <source>
        <strain evidence="10 11">CBS 101889</strain>
    </source>
</reference>
<dbReference type="RefSeq" id="XP_025553839.1">
    <property type="nucleotide sequence ID" value="XM_025699534.1"/>
</dbReference>
<comment type="cofactor">
    <cofactor evidence="1 8">
        <name>heme</name>
        <dbReference type="ChEBI" id="CHEBI:30413"/>
    </cofactor>
</comment>
<keyword evidence="4 8" id="KW-0479">Metal-binding</keyword>
<evidence type="ECO:0000313" key="11">
    <source>
        <dbReference type="Proteomes" id="UP000248961"/>
    </source>
</evidence>
<feature type="binding site" description="axial binding residue" evidence="8">
    <location>
        <position position="432"/>
    </location>
    <ligand>
        <name>heme</name>
        <dbReference type="ChEBI" id="CHEBI:30413"/>
    </ligand>
    <ligandPart>
        <name>Fe</name>
        <dbReference type="ChEBI" id="CHEBI:18248"/>
    </ligandPart>
</feature>
<dbReference type="OrthoDB" id="1470350at2759"/>
<dbReference type="Proteomes" id="UP000248961">
    <property type="component" value="Unassembled WGS sequence"/>
</dbReference>
<dbReference type="GO" id="GO:0016705">
    <property type="term" value="F:oxidoreductase activity, acting on paired donors, with incorporation or reduction of molecular oxygen"/>
    <property type="evidence" value="ECO:0007669"/>
    <property type="project" value="InterPro"/>
</dbReference>
<dbReference type="Pfam" id="PF00067">
    <property type="entry name" value="p450"/>
    <property type="match status" value="1"/>
</dbReference>
<dbReference type="GO" id="GO:0020037">
    <property type="term" value="F:heme binding"/>
    <property type="evidence" value="ECO:0007669"/>
    <property type="project" value="InterPro"/>
</dbReference>
<dbReference type="GO" id="GO:0045122">
    <property type="term" value="P:aflatoxin biosynthetic process"/>
    <property type="evidence" value="ECO:0007669"/>
    <property type="project" value="UniProtKB-ARBA"/>
</dbReference>
<gene>
    <name evidence="10" type="ORF">BO97DRAFT_465274</name>
</gene>
<dbReference type="PANTHER" id="PTHR24305:SF230">
    <property type="entry name" value="P450, PUTATIVE (EUROFUNG)-RELATED"/>
    <property type="match status" value="1"/>
</dbReference>
<accession>A0A395I4J0</accession>
<organism evidence="10 11">
    <name type="scientific">Aspergillus homomorphus (strain CBS 101889)</name>
    <dbReference type="NCBI Taxonomy" id="1450537"/>
    <lineage>
        <taxon>Eukaryota</taxon>
        <taxon>Fungi</taxon>
        <taxon>Dikarya</taxon>
        <taxon>Ascomycota</taxon>
        <taxon>Pezizomycotina</taxon>
        <taxon>Eurotiomycetes</taxon>
        <taxon>Eurotiomycetidae</taxon>
        <taxon>Eurotiales</taxon>
        <taxon>Aspergillaceae</taxon>
        <taxon>Aspergillus</taxon>
        <taxon>Aspergillus subgen. Circumdati</taxon>
    </lineage>
</organism>
<keyword evidence="5 9" id="KW-0560">Oxidoreductase</keyword>
<comment type="similarity">
    <text evidence="2 9">Belongs to the cytochrome P450 family.</text>
</comment>
<dbReference type="STRING" id="1450537.A0A395I4J0"/>
<dbReference type="SUPFAM" id="SSF48264">
    <property type="entry name" value="Cytochrome P450"/>
    <property type="match status" value="1"/>
</dbReference>
<dbReference type="PRINTS" id="PR00385">
    <property type="entry name" value="P450"/>
</dbReference>
<dbReference type="GO" id="GO:0004497">
    <property type="term" value="F:monooxygenase activity"/>
    <property type="evidence" value="ECO:0007669"/>
    <property type="project" value="UniProtKB-KW"/>
</dbReference>
<evidence type="ECO:0000256" key="2">
    <source>
        <dbReference type="ARBA" id="ARBA00010617"/>
    </source>
</evidence>
<proteinExistence type="inferred from homology"/>
<evidence type="ECO:0000313" key="10">
    <source>
        <dbReference type="EMBL" id="RAL14685.1"/>
    </source>
</evidence>
<evidence type="ECO:0000256" key="9">
    <source>
        <dbReference type="RuleBase" id="RU000461"/>
    </source>
</evidence>
<dbReference type="InterPro" id="IPR001128">
    <property type="entry name" value="Cyt_P450"/>
</dbReference>
<protein>
    <submittedName>
        <fullName evidence="10">Benzoate 4-monooxygenase cytochrome P450</fullName>
    </submittedName>
</protein>
<keyword evidence="3 8" id="KW-0349">Heme</keyword>
<dbReference type="InterPro" id="IPR036396">
    <property type="entry name" value="Cyt_P450_sf"/>
</dbReference>
<keyword evidence="7 9" id="KW-0503">Monooxygenase</keyword>
<evidence type="ECO:0000256" key="5">
    <source>
        <dbReference type="ARBA" id="ARBA00023002"/>
    </source>
</evidence>
<evidence type="ECO:0000256" key="1">
    <source>
        <dbReference type="ARBA" id="ARBA00001971"/>
    </source>
</evidence>
<dbReference type="EMBL" id="KZ824274">
    <property type="protein sequence ID" value="RAL14685.1"/>
    <property type="molecule type" value="Genomic_DNA"/>
</dbReference>
<dbReference type="Gene3D" id="1.10.630.10">
    <property type="entry name" value="Cytochrome P450"/>
    <property type="match status" value="1"/>
</dbReference>
<dbReference type="InterPro" id="IPR002401">
    <property type="entry name" value="Cyt_P450_E_grp-I"/>
</dbReference>
<sequence>MITGSAVLWLVVAIILARAIYRTFLHPLSHYPGPKLAAISNLPYVTWWLSGNLHLRLRELHDKYGEVVRIRPDALTYSCPQAWQDIYGHRRQGDPVFIRDPEYHSSASQGAAAHMINAQETDHARQKRLLSHAFSERSLREQESLITSHIDLFIQRLGAYADTGTKANIKEWLNFLTFDIIGDLAFGEPFGCLKSSECHPWVSMIFKSIKTGAFLRTLSVYPALAFVIRKLMPASLVRQRVQHYQLGKETLNKRLRQKTDRPDFVTYILRYNDERGMRLPEIEANATLIIQAGSETTATALSASIFYLQKHPAWWEKTVHEVREEFTASDEIGFLTTSKLPCLNAVLEESIRLFPPAPSINPRLVPEGGGVINGSFVPGGVSVSVPHYATYRSARNFAFPDCFLPERWLGAAQYSEDRREAFQPFSFGPKACIGRNLAYAEMRTVLAKLLWHFDLTMDEKCSRWDESRTYVVWDKPDLWLRLRRANKDGKSPSS</sequence>
<dbReference type="PRINTS" id="PR00463">
    <property type="entry name" value="EP450I"/>
</dbReference>
<dbReference type="FunFam" id="1.10.630.10:FF:000047">
    <property type="entry name" value="Cytochrome P450 monooxygenase"/>
    <property type="match status" value="1"/>
</dbReference>
<name>A0A395I4J0_ASPHC</name>
<dbReference type="PANTHER" id="PTHR24305">
    <property type="entry name" value="CYTOCHROME P450"/>
    <property type="match status" value="1"/>
</dbReference>
<evidence type="ECO:0000256" key="8">
    <source>
        <dbReference type="PIRSR" id="PIRSR602401-1"/>
    </source>
</evidence>
<keyword evidence="11" id="KW-1185">Reference proteome</keyword>
<evidence type="ECO:0000256" key="3">
    <source>
        <dbReference type="ARBA" id="ARBA00022617"/>
    </source>
</evidence>
<dbReference type="InterPro" id="IPR050121">
    <property type="entry name" value="Cytochrome_P450_monoxygenase"/>
</dbReference>
<dbReference type="PROSITE" id="PS00086">
    <property type="entry name" value="CYTOCHROME_P450"/>
    <property type="match status" value="1"/>
</dbReference>
<dbReference type="CDD" id="cd11058">
    <property type="entry name" value="CYP60B-like"/>
    <property type="match status" value="1"/>
</dbReference>
<evidence type="ECO:0000256" key="6">
    <source>
        <dbReference type="ARBA" id="ARBA00023004"/>
    </source>
</evidence>